<name>A0AAW7XA63_9GAMM</name>
<dbReference type="InterPro" id="IPR012807">
    <property type="entry name" value="Anti-sigma_ChrR"/>
</dbReference>
<dbReference type="CDD" id="cd20301">
    <property type="entry name" value="cupin_ChrR"/>
    <property type="match status" value="1"/>
</dbReference>
<evidence type="ECO:0000313" key="3">
    <source>
        <dbReference type="Proteomes" id="UP001169760"/>
    </source>
</evidence>
<gene>
    <name evidence="2" type="ORF">Q4521_18405</name>
</gene>
<dbReference type="NCBIfam" id="TIGR02451">
    <property type="entry name" value="anti_sig_ChrR"/>
    <property type="match status" value="1"/>
</dbReference>
<protein>
    <submittedName>
        <fullName evidence="2">ChrR family anti-sigma-E factor</fullName>
    </submittedName>
</protein>
<proteinExistence type="predicted"/>
<evidence type="ECO:0000259" key="1">
    <source>
        <dbReference type="Pfam" id="PF12973"/>
    </source>
</evidence>
<evidence type="ECO:0000313" key="2">
    <source>
        <dbReference type="EMBL" id="MDO6424465.1"/>
    </source>
</evidence>
<accession>A0AAW7XA63</accession>
<dbReference type="EMBL" id="JAUOPB010000015">
    <property type="protein sequence ID" value="MDO6424465.1"/>
    <property type="molecule type" value="Genomic_DNA"/>
</dbReference>
<sequence>MANFHPSDNTLIEYSAGNLPAALAICVATHLEYCPQCSHRASQLNSLGGTLLETSAKAQVASTSFTQLMARIQAAPTTGDIKAPVATVTKTSAKPNLPKVINKLIHPARPLKWKRVSPALKEAIVTVGQDQYEVCFHRIKRGGKVAEHDHGGTEITVVLEGSFSDELGTYTVGDYIEKQPGDIHRPMATQNEDCLCLSVSEAPVKITGLLGKLINPFISFAPR</sequence>
<reference evidence="2" key="1">
    <citation type="submission" date="2023-07" db="EMBL/GenBank/DDBJ databases">
        <title>Genome content predicts the carbon catabolic preferences of heterotrophic bacteria.</title>
        <authorList>
            <person name="Gralka M."/>
        </authorList>
    </citation>
    <scope>NUCLEOTIDE SEQUENCE</scope>
    <source>
        <strain evidence="2">I3M17_2</strain>
    </source>
</reference>
<dbReference type="Pfam" id="PF12973">
    <property type="entry name" value="Cupin_7"/>
    <property type="match status" value="1"/>
</dbReference>
<dbReference type="RefSeq" id="WP_216064697.1">
    <property type="nucleotide sequence ID" value="NZ_JAHKPP010000034.1"/>
</dbReference>
<feature type="domain" description="ChrR-like cupin" evidence="1">
    <location>
        <begin position="111"/>
        <end position="198"/>
    </location>
</feature>
<comment type="caution">
    <text evidence="2">The sequence shown here is derived from an EMBL/GenBank/DDBJ whole genome shotgun (WGS) entry which is preliminary data.</text>
</comment>
<dbReference type="InterPro" id="IPR025979">
    <property type="entry name" value="ChrR-like_cupin_dom"/>
</dbReference>
<dbReference type="AlphaFoldDB" id="A0AAW7XA63"/>
<organism evidence="2 3">
    <name type="scientific">Saccharophagus degradans</name>
    <dbReference type="NCBI Taxonomy" id="86304"/>
    <lineage>
        <taxon>Bacteria</taxon>
        <taxon>Pseudomonadati</taxon>
        <taxon>Pseudomonadota</taxon>
        <taxon>Gammaproteobacteria</taxon>
        <taxon>Cellvibrionales</taxon>
        <taxon>Cellvibrionaceae</taxon>
        <taxon>Saccharophagus</taxon>
    </lineage>
</organism>
<dbReference type="Proteomes" id="UP001169760">
    <property type="component" value="Unassembled WGS sequence"/>
</dbReference>